<proteinExistence type="predicted"/>
<sequence>MAAAVRCGLEIDGARGSVATWTHMAANGAASDTIARVLASPRRRLGDRPYSSASLGQ</sequence>
<evidence type="ECO:0000313" key="1">
    <source>
        <dbReference type="EMBL" id="MBB3221621.1"/>
    </source>
</evidence>
<dbReference type="Proteomes" id="UP000584325">
    <property type="component" value="Unassembled WGS sequence"/>
</dbReference>
<comment type="caution">
    <text evidence="1">The sequence shown here is derived from an EMBL/GenBank/DDBJ whole genome shotgun (WGS) entry which is preliminary data.</text>
</comment>
<evidence type="ECO:0000313" key="2">
    <source>
        <dbReference type="Proteomes" id="UP000584325"/>
    </source>
</evidence>
<reference evidence="1 2" key="1">
    <citation type="submission" date="2020-08" db="EMBL/GenBank/DDBJ databases">
        <title>Genomic Encyclopedia of Type Strains, Phase III (KMG-III): the genomes of soil and plant-associated and newly described type strains.</title>
        <authorList>
            <person name="Whitman W."/>
        </authorList>
    </citation>
    <scope>NUCLEOTIDE SEQUENCE [LARGE SCALE GENOMIC DNA]</scope>
    <source>
        <strain evidence="1 2">CECT 7753</strain>
    </source>
</reference>
<name>A0A7W5HC18_9BURK</name>
<accession>A0A7W5HC18</accession>
<dbReference type="EMBL" id="JACHXS010000004">
    <property type="protein sequence ID" value="MBB3221621.1"/>
    <property type="molecule type" value="Genomic_DNA"/>
</dbReference>
<dbReference type="AlphaFoldDB" id="A0A7W5HC18"/>
<organism evidence="1 2">
    <name type="scientific">Pseudoduganella umbonata</name>
    <dbReference type="NCBI Taxonomy" id="864828"/>
    <lineage>
        <taxon>Bacteria</taxon>
        <taxon>Pseudomonadati</taxon>
        <taxon>Pseudomonadota</taxon>
        <taxon>Betaproteobacteria</taxon>
        <taxon>Burkholderiales</taxon>
        <taxon>Oxalobacteraceae</taxon>
        <taxon>Telluria group</taxon>
        <taxon>Pseudoduganella</taxon>
    </lineage>
</organism>
<protein>
    <submittedName>
        <fullName evidence="1">Uncharacterized protein</fullName>
    </submittedName>
</protein>
<gene>
    <name evidence="1" type="ORF">FHS02_002431</name>
</gene>